<accession>A0A0B7FHY4</accession>
<dbReference type="Proteomes" id="UP000059188">
    <property type="component" value="Unassembled WGS sequence"/>
</dbReference>
<dbReference type="EMBL" id="LN679102">
    <property type="protein sequence ID" value="CEL57556.1"/>
    <property type="molecule type" value="Genomic_DNA"/>
</dbReference>
<gene>
    <name evidence="1" type="ORF">RSOLAG1IB_02298</name>
</gene>
<name>A0A0B7FHY4_THACB</name>
<reference evidence="1 2" key="1">
    <citation type="submission" date="2014-11" db="EMBL/GenBank/DDBJ databases">
        <authorList>
            <person name="Wibberg Daniel"/>
        </authorList>
    </citation>
    <scope>NUCLEOTIDE SEQUENCE [LARGE SCALE GENOMIC DNA]</scope>
    <source>
        <strain evidence="1">Rhizoctonia solani AG1-IB 7/3/14</strain>
    </source>
</reference>
<protein>
    <submittedName>
        <fullName evidence="1">Uncharacterized protein</fullName>
    </submittedName>
</protein>
<proteinExistence type="predicted"/>
<evidence type="ECO:0000313" key="2">
    <source>
        <dbReference type="Proteomes" id="UP000059188"/>
    </source>
</evidence>
<organism evidence="1 2">
    <name type="scientific">Thanatephorus cucumeris (strain AG1-IB / isolate 7/3/14)</name>
    <name type="common">Lettuce bottom rot fungus</name>
    <name type="synonym">Rhizoctonia solani</name>
    <dbReference type="NCBI Taxonomy" id="1108050"/>
    <lineage>
        <taxon>Eukaryota</taxon>
        <taxon>Fungi</taxon>
        <taxon>Dikarya</taxon>
        <taxon>Basidiomycota</taxon>
        <taxon>Agaricomycotina</taxon>
        <taxon>Agaricomycetes</taxon>
        <taxon>Cantharellales</taxon>
        <taxon>Ceratobasidiaceae</taxon>
        <taxon>Rhizoctonia</taxon>
        <taxon>Rhizoctonia solani AG-1</taxon>
    </lineage>
</organism>
<sequence>MRYPRRRQLSVMISVGSENALVALLRANLEGALKLQCFTRVLDHASTITTPTTAQSHMGVPWCPAAIVTREHSSMNSTTLTQCVYNLIPLHYLLN</sequence>
<keyword evidence="2" id="KW-1185">Reference proteome</keyword>
<evidence type="ECO:0000313" key="1">
    <source>
        <dbReference type="EMBL" id="CEL57556.1"/>
    </source>
</evidence>
<dbReference type="AlphaFoldDB" id="A0A0B7FHY4"/>